<evidence type="ECO:0000313" key="3">
    <source>
        <dbReference type="Proteomes" id="UP000266673"/>
    </source>
</evidence>
<evidence type="ECO:0000313" key="2">
    <source>
        <dbReference type="EMBL" id="RIB00003.1"/>
    </source>
</evidence>
<keyword evidence="1" id="KW-1133">Transmembrane helix</keyword>
<comment type="caution">
    <text evidence="2">The sequence shown here is derived from an EMBL/GenBank/DDBJ whole genome shotgun (WGS) entry which is preliminary data.</text>
</comment>
<dbReference type="Proteomes" id="UP000266673">
    <property type="component" value="Unassembled WGS sequence"/>
</dbReference>
<dbReference type="EMBL" id="QKWP01005731">
    <property type="protein sequence ID" value="RIB00003.1"/>
    <property type="molecule type" value="Genomic_DNA"/>
</dbReference>
<protein>
    <submittedName>
        <fullName evidence="2">Uncharacterized protein</fullName>
    </submittedName>
</protein>
<evidence type="ECO:0000256" key="1">
    <source>
        <dbReference type="SAM" id="Phobius"/>
    </source>
</evidence>
<keyword evidence="3" id="KW-1185">Reference proteome</keyword>
<dbReference type="AlphaFoldDB" id="A0A397TQ17"/>
<keyword evidence="1" id="KW-0812">Transmembrane</keyword>
<keyword evidence="1" id="KW-0472">Membrane</keyword>
<accession>A0A397TQ17</accession>
<proteinExistence type="predicted"/>
<reference evidence="2 3" key="1">
    <citation type="submission" date="2018-06" db="EMBL/GenBank/DDBJ databases">
        <title>Comparative genomics reveals the genomic features of Rhizophagus irregularis, R. cerebriforme, R. diaphanum and Gigaspora rosea, and their symbiotic lifestyle signature.</title>
        <authorList>
            <person name="Morin E."/>
            <person name="San Clemente H."/>
            <person name="Chen E.C.H."/>
            <person name="De La Providencia I."/>
            <person name="Hainaut M."/>
            <person name="Kuo A."/>
            <person name="Kohler A."/>
            <person name="Murat C."/>
            <person name="Tang N."/>
            <person name="Roy S."/>
            <person name="Loubradou J."/>
            <person name="Henrissat B."/>
            <person name="Grigoriev I.V."/>
            <person name="Corradi N."/>
            <person name="Roux C."/>
            <person name="Martin F.M."/>
        </authorList>
    </citation>
    <scope>NUCLEOTIDE SEQUENCE [LARGE SCALE GENOMIC DNA]</scope>
    <source>
        <strain evidence="2 3">DAOM 194757</strain>
    </source>
</reference>
<gene>
    <name evidence="2" type="ORF">C2G38_2236091</name>
</gene>
<feature type="transmembrane region" description="Helical" evidence="1">
    <location>
        <begin position="7"/>
        <end position="26"/>
    </location>
</feature>
<dbReference type="OrthoDB" id="10601103at2759"/>
<name>A0A397TQ17_9GLOM</name>
<sequence>MIPIPSLLLFPGLVVGFSVLFMSTIYKSESICSDNSEKSEGRLSTNDEDSYLVYKTILHDNTTKRHSLEPPSPNENRIISLHYSDYSPSDIEILFSEF</sequence>
<organism evidence="2 3">
    <name type="scientific">Gigaspora rosea</name>
    <dbReference type="NCBI Taxonomy" id="44941"/>
    <lineage>
        <taxon>Eukaryota</taxon>
        <taxon>Fungi</taxon>
        <taxon>Fungi incertae sedis</taxon>
        <taxon>Mucoromycota</taxon>
        <taxon>Glomeromycotina</taxon>
        <taxon>Glomeromycetes</taxon>
        <taxon>Diversisporales</taxon>
        <taxon>Gigasporaceae</taxon>
        <taxon>Gigaspora</taxon>
    </lineage>
</organism>